<dbReference type="InterPro" id="IPR014014">
    <property type="entry name" value="RNA_helicase_DEAD_Q_motif"/>
</dbReference>
<feature type="domain" description="DEAD-box RNA helicase Q" evidence="16">
    <location>
        <begin position="116"/>
        <end position="144"/>
    </location>
</feature>
<dbReference type="InterPro" id="IPR001650">
    <property type="entry name" value="Helicase_C-like"/>
</dbReference>
<dbReference type="STRING" id="857566.A0A1E3PEV3"/>
<dbReference type="InterPro" id="IPR014001">
    <property type="entry name" value="Helicase_ATP-bd"/>
</dbReference>
<dbReference type="EC" id="3.6.4.13" evidence="11"/>
<protein>
    <recommendedName>
        <fullName evidence="11">ATP-dependent RNA helicase</fullName>
        <ecNumber evidence="11">3.6.4.13</ecNumber>
    </recommendedName>
</protein>
<dbReference type="SMART" id="SM01178">
    <property type="entry name" value="DUF4217"/>
    <property type="match status" value="1"/>
</dbReference>
<feature type="compositionally biased region" description="Acidic residues" evidence="13">
    <location>
        <begin position="90"/>
        <end position="100"/>
    </location>
</feature>
<keyword evidence="2" id="KW-0690">Ribosome biogenesis</keyword>
<feature type="short sequence motif" description="Q motif" evidence="10">
    <location>
        <begin position="116"/>
        <end position="144"/>
    </location>
</feature>
<dbReference type="Pfam" id="PF00271">
    <property type="entry name" value="Helicase_C"/>
    <property type="match status" value="1"/>
</dbReference>
<evidence type="ECO:0000313" key="17">
    <source>
        <dbReference type="EMBL" id="ODQ63939.1"/>
    </source>
</evidence>
<feature type="compositionally biased region" description="Acidic residues" evidence="13">
    <location>
        <begin position="68"/>
        <end position="83"/>
    </location>
</feature>
<dbReference type="GO" id="GO:0006364">
    <property type="term" value="P:rRNA processing"/>
    <property type="evidence" value="ECO:0007669"/>
    <property type="project" value="UniProtKB-KW"/>
</dbReference>
<keyword evidence="7 11" id="KW-0067">ATP-binding</keyword>
<feature type="domain" description="Helicase ATP-binding" evidence="14">
    <location>
        <begin position="147"/>
        <end position="321"/>
    </location>
</feature>
<sequence>MASKSSTNNKAASKSLASNSRSSSAKATKVNSKHVIKKSEPKVKNLSKRVKGGHLVKNIAQDFVDVSDMLEEEDDEEQEEEKVEDAQEDIRDEDQEDEEDVKMKDSESPAEETESSIFADLNISPSTKSALAQMELSIMTEIQAKILPSLLSGRDVFAVADAGAGKTIAYLLSVVEKLSTLNFQNGDGTGTIILAPTRESAHQIQSILSELAANHAQSFAVILEGSNLRSEAEKLQKGVNIVIATPDRLLQHLKTTEGFVYNNLNTLIIDQIDLIIDNRFEPIIQEILDILPAKRQGIVIATSNNKEIKSLAQVVLRAKYARVDISSRDNSAIEGVEQGYVVCESDKRFLVLNSFLKKSVGRKVVVFLSSCNMVTFYGELLSYLEHPVPVFELNGNQTQQERTIAFAEFCATNVGVLFTTDVVMRGIELPSVDFVLQFDPPTNAKDYIQRVIKVSKNENQDCKSVMFLLPSEVRFLEYFKQYNISLDQYDFASNRVSNVQSQLEKYMVTVYHLNQSSKNAYRSYLQSYANQSLKQVYNISKLDLVKVAKAFGFTVPPKINIDFSTKKVKQALKEILLKKQEESDAKKAIVEKLQNKAKSAITRRREEKLQAIVAEKLANKKANKRVGKRVGKARK</sequence>
<dbReference type="SUPFAM" id="SSF52540">
    <property type="entry name" value="P-loop containing nucleoside triphosphate hydrolases"/>
    <property type="match status" value="2"/>
</dbReference>
<dbReference type="PROSITE" id="PS51192">
    <property type="entry name" value="HELICASE_ATP_BIND_1"/>
    <property type="match status" value="1"/>
</dbReference>
<evidence type="ECO:0000256" key="13">
    <source>
        <dbReference type="SAM" id="MobiDB-lite"/>
    </source>
</evidence>
<evidence type="ECO:0000256" key="6">
    <source>
        <dbReference type="ARBA" id="ARBA00022806"/>
    </source>
</evidence>
<comment type="similarity">
    <text evidence="11">Belongs to the DEAD box helicase family.</text>
</comment>
<dbReference type="InterPro" id="IPR027417">
    <property type="entry name" value="P-loop_NTPase"/>
</dbReference>
<dbReference type="GO" id="GO:0016787">
    <property type="term" value="F:hydrolase activity"/>
    <property type="evidence" value="ECO:0007669"/>
    <property type="project" value="UniProtKB-KW"/>
</dbReference>
<dbReference type="PROSITE" id="PS51194">
    <property type="entry name" value="HELICASE_CTER"/>
    <property type="match status" value="1"/>
</dbReference>
<keyword evidence="6 11" id="KW-0347">Helicase</keyword>
<evidence type="ECO:0000259" key="15">
    <source>
        <dbReference type="PROSITE" id="PS51194"/>
    </source>
</evidence>
<keyword evidence="5 11" id="KW-0378">Hydrolase</keyword>
<dbReference type="GO" id="GO:0003724">
    <property type="term" value="F:RNA helicase activity"/>
    <property type="evidence" value="ECO:0007669"/>
    <property type="project" value="UniProtKB-EC"/>
</dbReference>
<evidence type="ECO:0000256" key="2">
    <source>
        <dbReference type="ARBA" id="ARBA00022517"/>
    </source>
</evidence>
<dbReference type="SMART" id="SM00490">
    <property type="entry name" value="HELICc"/>
    <property type="match status" value="1"/>
</dbReference>
<evidence type="ECO:0000256" key="10">
    <source>
        <dbReference type="PROSITE-ProRule" id="PRU00552"/>
    </source>
</evidence>
<feature type="compositionally biased region" description="Low complexity" evidence="13">
    <location>
        <begin position="1"/>
        <end position="29"/>
    </location>
</feature>
<evidence type="ECO:0000256" key="12">
    <source>
        <dbReference type="SAM" id="Coils"/>
    </source>
</evidence>
<keyword evidence="18" id="KW-1185">Reference proteome</keyword>
<comment type="subcellular location">
    <subcellularLocation>
        <location evidence="1">Nucleus</location>
        <location evidence="1">Nucleolus</location>
    </subcellularLocation>
</comment>
<evidence type="ECO:0000256" key="3">
    <source>
        <dbReference type="ARBA" id="ARBA00022552"/>
    </source>
</evidence>
<evidence type="ECO:0000256" key="9">
    <source>
        <dbReference type="ARBA" id="ARBA00023242"/>
    </source>
</evidence>
<evidence type="ECO:0000313" key="18">
    <source>
        <dbReference type="Proteomes" id="UP000095009"/>
    </source>
</evidence>
<dbReference type="EMBL" id="KV454413">
    <property type="protein sequence ID" value="ODQ63939.1"/>
    <property type="molecule type" value="Genomic_DNA"/>
</dbReference>
<feature type="region of interest" description="Disordered" evidence="13">
    <location>
        <begin position="1"/>
        <end position="116"/>
    </location>
</feature>
<reference evidence="17 18" key="1">
    <citation type="journal article" date="2016" name="Proc. Natl. Acad. Sci. U.S.A.">
        <title>Comparative genomics of biotechnologically important yeasts.</title>
        <authorList>
            <person name="Riley R."/>
            <person name="Haridas S."/>
            <person name="Wolfe K.H."/>
            <person name="Lopes M.R."/>
            <person name="Hittinger C.T."/>
            <person name="Goeker M."/>
            <person name="Salamov A.A."/>
            <person name="Wisecaver J.H."/>
            <person name="Long T.M."/>
            <person name="Calvey C.H."/>
            <person name="Aerts A.L."/>
            <person name="Barry K.W."/>
            <person name="Choi C."/>
            <person name="Clum A."/>
            <person name="Coughlan A.Y."/>
            <person name="Deshpande S."/>
            <person name="Douglass A.P."/>
            <person name="Hanson S.J."/>
            <person name="Klenk H.-P."/>
            <person name="LaButti K.M."/>
            <person name="Lapidus A."/>
            <person name="Lindquist E.A."/>
            <person name="Lipzen A.M."/>
            <person name="Meier-Kolthoff J.P."/>
            <person name="Ohm R.A."/>
            <person name="Otillar R.P."/>
            <person name="Pangilinan J.L."/>
            <person name="Peng Y."/>
            <person name="Rokas A."/>
            <person name="Rosa C.A."/>
            <person name="Scheuner C."/>
            <person name="Sibirny A.A."/>
            <person name="Slot J.C."/>
            <person name="Stielow J.B."/>
            <person name="Sun H."/>
            <person name="Kurtzman C.P."/>
            <person name="Blackwell M."/>
            <person name="Grigoriev I.V."/>
            <person name="Jeffries T.W."/>
        </authorList>
    </citation>
    <scope>NUCLEOTIDE SEQUENCE [LARGE SCALE GENOMIC DNA]</scope>
    <source>
        <strain evidence="17 18">DSM 6958</strain>
    </source>
</reference>
<dbReference type="Gene3D" id="3.40.50.300">
    <property type="entry name" value="P-loop containing nucleotide triphosphate hydrolases"/>
    <property type="match status" value="2"/>
</dbReference>
<proteinExistence type="inferred from homology"/>
<dbReference type="OrthoDB" id="10259640at2759"/>
<comment type="catalytic activity">
    <reaction evidence="11">
        <text>ATP + H2O = ADP + phosphate + H(+)</text>
        <dbReference type="Rhea" id="RHEA:13065"/>
        <dbReference type="ChEBI" id="CHEBI:15377"/>
        <dbReference type="ChEBI" id="CHEBI:15378"/>
        <dbReference type="ChEBI" id="CHEBI:30616"/>
        <dbReference type="ChEBI" id="CHEBI:43474"/>
        <dbReference type="ChEBI" id="CHEBI:456216"/>
        <dbReference type="EC" id="3.6.4.13"/>
    </reaction>
</comment>
<keyword evidence="3" id="KW-0698">rRNA processing</keyword>
<dbReference type="GO" id="GO:0003723">
    <property type="term" value="F:RNA binding"/>
    <property type="evidence" value="ECO:0007669"/>
    <property type="project" value="UniProtKB-UniRule"/>
</dbReference>
<feature type="compositionally biased region" description="Basic residues" evidence="13">
    <location>
        <begin position="45"/>
        <end position="54"/>
    </location>
</feature>
<evidence type="ECO:0000256" key="4">
    <source>
        <dbReference type="ARBA" id="ARBA00022741"/>
    </source>
</evidence>
<evidence type="ECO:0000256" key="5">
    <source>
        <dbReference type="ARBA" id="ARBA00022801"/>
    </source>
</evidence>
<dbReference type="Pfam" id="PF00270">
    <property type="entry name" value="DEAD"/>
    <property type="match status" value="1"/>
</dbReference>
<comment type="domain">
    <text evidence="11">The Q motif is unique to and characteristic of the DEAD box family of RNA helicases and controls ATP binding and hydrolysis.</text>
</comment>
<dbReference type="GO" id="GO:0005730">
    <property type="term" value="C:nucleolus"/>
    <property type="evidence" value="ECO:0007669"/>
    <property type="project" value="UniProtKB-SubCell"/>
</dbReference>
<keyword evidence="8 11" id="KW-0694">RNA-binding</keyword>
<evidence type="ECO:0000256" key="7">
    <source>
        <dbReference type="ARBA" id="ARBA00022840"/>
    </source>
</evidence>
<keyword evidence="9" id="KW-0539">Nucleus</keyword>
<dbReference type="GO" id="GO:0005524">
    <property type="term" value="F:ATP binding"/>
    <property type="evidence" value="ECO:0007669"/>
    <property type="project" value="UniProtKB-UniRule"/>
</dbReference>
<gene>
    <name evidence="17" type="ORF">NADFUDRAFT_84006</name>
</gene>
<dbReference type="Proteomes" id="UP000095009">
    <property type="component" value="Unassembled WGS sequence"/>
</dbReference>
<keyword evidence="4 11" id="KW-0547">Nucleotide-binding</keyword>
<dbReference type="CDD" id="cd18787">
    <property type="entry name" value="SF2_C_DEAD"/>
    <property type="match status" value="1"/>
</dbReference>
<feature type="domain" description="Helicase C-terminal" evidence="15">
    <location>
        <begin position="335"/>
        <end position="497"/>
    </location>
</feature>
<dbReference type="InterPro" id="IPR025313">
    <property type="entry name" value="SPB4-like_CTE"/>
</dbReference>
<organism evidence="17 18">
    <name type="scientific">Nadsonia fulvescens var. elongata DSM 6958</name>
    <dbReference type="NCBI Taxonomy" id="857566"/>
    <lineage>
        <taxon>Eukaryota</taxon>
        <taxon>Fungi</taxon>
        <taxon>Dikarya</taxon>
        <taxon>Ascomycota</taxon>
        <taxon>Saccharomycotina</taxon>
        <taxon>Dipodascomycetes</taxon>
        <taxon>Dipodascales</taxon>
        <taxon>Dipodascales incertae sedis</taxon>
        <taxon>Nadsonia</taxon>
    </lineage>
</organism>
<dbReference type="PROSITE" id="PS51195">
    <property type="entry name" value="Q_MOTIF"/>
    <property type="match status" value="1"/>
</dbReference>
<evidence type="ECO:0000256" key="1">
    <source>
        <dbReference type="ARBA" id="ARBA00004604"/>
    </source>
</evidence>
<dbReference type="Pfam" id="PF13959">
    <property type="entry name" value="CTE_SPB4"/>
    <property type="match status" value="1"/>
</dbReference>
<evidence type="ECO:0000256" key="11">
    <source>
        <dbReference type="RuleBase" id="RU365068"/>
    </source>
</evidence>
<name>A0A1E3PEV3_9ASCO</name>
<keyword evidence="12" id="KW-0175">Coiled coil</keyword>
<dbReference type="PANTHER" id="PTHR24031">
    <property type="entry name" value="RNA HELICASE"/>
    <property type="match status" value="1"/>
</dbReference>
<feature type="coiled-coil region" evidence="12">
    <location>
        <begin position="576"/>
        <end position="610"/>
    </location>
</feature>
<evidence type="ECO:0000259" key="16">
    <source>
        <dbReference type="PROSITE" id="PS51195"/>
    </source>
</evidence>
<dbReference type="InterPro" id="IPR011545">
    <property type="entry name" value="DEAD/DEAH_box_helicase_dom"/>
</dbReference>
<comment type="function">
    <text evidence="11">RNA helicase.</text>
</comment>
<dbReference type="SMART" id="SM00487">
    <property type="entry name" value="DEXDc"/>
    <property type="match status" value="1"/>
</dbReference>
<evidence type="ECO:0000256" key="8">
    <source>
        <dbReference type="ARBA" id="ARBA00022884"/>
    </source>
</evidence>
<dbReference type="AlphaFoldDB" id="A0A1E3PEV3"/>
<evidence type="ECO:0000259" key="14">
    <source>
        <dbReference type="PROSITE" id="PS51192"/>
    </source>
</evidence>
<accession>A0A1E3PEV3</accession>